<protein>
    <submittedName>
        <fullName evidence="1">DoxX family protein</fullName>
    </submittedName>
</protein>
<sequence>MPDKQVSSKLKAAIWTARVIAGSVFILSGITKAIDIWGFVFKINDYLAVWHIPQPHALVLITASAISIAEFILGMAMATGSYKRTAPWMLMAVMAVMLPLTAYIAIANPVADCGCFGDFLIISNTATLLKNIAITALLAWLLVYNRRISGLYHPLSQWLQTAIAVAYIIATAAFGYHIQPLVDFRPFPEGTNLAKEIAEAQNNDNADNLVFIYEKEGESRQFGTDNLPDSTWTFVDRIEKQPRPASGTPITLFDSDGDDVTSEAVTGHGTQMLLLIPDMAHIDIAATDLVADLCNYVTKPPVNGSFAAILPADAPDASETWTDLAMAEYPVYTADDTEIKQLARGTMSLVLLADGTIQWKRSVSSISPDLMENQDTDILQQLDPQSRLTFILLTSFFILAELLLLALDKSSITIHHFIVRKNKKNT</sequence>
<accession>A0AC61S603</accession>
<dbReference type="EMBL" id="SSTG01000054">
    <property type="protein sequence ID" value="THG51764.1"/>
    <property type="molecule type" value="Genomic_DNA"/>
</dbReference>
<evidence type="ECO:0000313" key="1">
    <source>
        <dbReference type="EMBL" id="THG51764.1"/>
    </source>
</evidence>
<proteinExistence type="predicted"/>
<keyword evidence="2" id="KW-1185">Reference proteome</keyword>
<gene>
    <name evidence="1" type="ORF">E5990_05720</name>
</gene>
<reference evidence="1" key="1">
    <citation type="submission" date="2019-04" db="EMBL/GenBank/DDBJ databases">
        <title>Microbes associate with the intestines of laboratory mice.</title>
        <authorList>
            <person name="Navarre W."/>
            <person name="Wong E."/>
            <person name="Huang K.C."/>
            <person name="Tropini C."/>
            <person name="Ng K."/>
            <person name="Yu B."/>
        </authorList>
    </citation>
    <scope>NUCLEOTIDE SEQUENCE</scope>
    <source>
        <strain evidence="1">NM86_A22</strain>
    </source>
</reference>
<organism evidence="1 2">
    <name type="scientific">Muribaculum caecicola</name>
    <dbReference type="NCBI Taxonomy" id="3038144"/>
    <lineage>
        <taxon>Bacteria</taxon>
        <taxon>Pseudomonadati</taxon>
        <taxon>Bacteroidota</taxon>
        <taxon>Bacteroidia</taxon>
        <taxon>Bacteroidales</taxon>
        <taxon>Muribaculaceae</taxon>
        <taxon>Muribaculum</taxon>
    </lineage>
</organism>
<evidence type="ECO:0000313" key="2">
    <source>
        <dbReference type="Proteomes" id="UP000305401"/>
    </source>
</evidence>
<comment type="caution">
    <text evidence="1">The sequence shown here is derived from an EMBL/GenBank/DDBJ whole genome shotgun (WGS) entry which is preliminary data.</text>
</comment>
<dbReference type="Proteomes" id="UP000305401">
    <property type="component" value="Unassembled WGS sequence"/>
</dbReference>
<name>A0AC61S603_9BACT</name>